<evidence type="ECO:0000256" key="7">
    <source>
        <dbReference type="SAM" id="Phobius"/>
    </source>
</evidence>
<keyword evidence="6 7" id="KW-0472">Membrane</keyword>
<proteinExistence type="predicted"/>
<dbReference type="RefSeq" id="WP_057978537.1">
    <property type="nucleotide sequence ID" value="NZ_JACMYG010000053.1"/>
</dbReference>
<keyword evidence="3" id="KW-1003">Cell membrane</keyword>
<gene>
    <name evidence="10" type="ORF">H7995_27240</name>
</gene>
<evidence type="ECO:0000259" key="9">
    <source>
        <dbReference type="Pfam" id="PF12704"/>
    </source>
</evidence>
<feature type="transmembrane region" description="Helical" evidence="7">
    <location>
        <begin position="361"/>
        <end position="383"/>
    </location>
</feature>
<evidence type="ECO:0000313" key="10">
    <source>
        <dbReference type="EMBL" id="MBC2693477.1"/>
    </source>
</evidence>
<evidence type="ECO:0000256" key="4">
    <source>
        <dbReference type="ARBA" id="ARBA00022692"/>
    </source>
</evidence>
<feature type="transmembrane region" description="Helical" evidence="7">
    <location>
        <begin position="403"/>
        <end position="422"/>
    </location>
</feature>
<organism evidence="10 11">
    <name type="scientific">Pseudomonas kielensis</name>
    <dbReference type="NCBI Taxonomy" id="2762577"/>
    <lineage>
        <taxon>Bacteria</taxon>
        <taxon>Pseudomonadati</taxon>
        <taxon>Pseudomonadota</taxon>
        <taxon>Gammaproteobacteria</taxon>
        <taxon>Pseudomonadales</taxon>
        <taxon>Pseudomonadaceae</taxon>
        <taxon>Pseudomonas</taxon>
    </lineage>
</organism>
<reference evidence="10 11" key="1">
    <citation type="submission" date="2020-08" db="EMBL/GenBank/DDBJ databases">
        <title>Pseudomonas sp. nov.</title>
        <authorList>
            <person name="Gieschler S."/>
            <person name="Fiedler G."/>
            <person name="Brinks E."/>
            <person name="Boehnlein C."/>
            <person name="Franz C.M.A.P."/>
            <person name="Kabisch J."/>
        </authorList>
    </citation>
    <scope>NUCLEOTIDE SEQUENCE [LARGE SCALE GENOMIC DNA]</scope>
    <source>
        <strain evidence="10 11">MBT-1</strain>
    </source>
</reference>
<dbReference type="EMBL" id="JACMYG010000053">
    <property type="protein sequence ID" value="MBC2693477.1"/>
    <property type="molecule type" value="Genomic_DNA"/>
</dbReference>
<protein>
    <submittedName>
        <fullName evidence="10">ABC transporter permease</fullName>
    </submittedName>
</protein>
<feature type="domain" description="MacB-like periplasmic core" evidence="9">
    <location>
        <begin position="18"/>
        <end position="290"/>
    </location>
</feature>
<accession>A0A7X1GJ96</accession>
<evidence type="ECO:0000259" key="8">
    <source>
        <dbReference type="Pfam" id="PF02687"/>
    </source>
</evidence>
<evidence type="ECO:0000256" key="2">
    <source>
        <dbReference type="ARBA" id="ARBA00022448"/>
    </source>
</evidence>
<comment type="subcellular location">
    <subcellularLocation>
        <location evidence="1">Cell membrane</location>
        <topology evidence="1">Multi-pass membrane protein</topology>
    </subcellularLocation>
</comment>
<dbReference type="PANTHER" id="PTHR43738:SF1">
    <property type="entry name" value="HEMIN TRANSPORT SYSTEM PERMEASE PROTEIN HRTB-RELATED"/>
    <property type="match status" value="1"/>
</dbReference>
<feature type="transmembrane region" description="Helical" evidence="7">
    <location>
        <begin position="20"/>
        <end position="40"/>
    </location>
</feature>
<dbReference type="AlphaFoldDB" id="A0A7X1GJ96"/>
<keyword evidence="5 7" id="KW-1133">Transmembrane helix</keyword>
<sequence>MNLALRDISYHRFKFFSSTLGVSLLIMVVMAIGGIIRGVILDSATIINETGADLWVVQAYGAHPQGGTLGPFVETSRLPQQVYHAIEAIPGVAQASPLATAWEHVEVMPHPTRLMKFMYINALLNTASMVEPDWMAMPKLQRFIVIGYQRGKIGGPPVIVAGRGIESSHYEIVADVKTGFQLGQRMRLGNFDYTVVGLTKNMVGFTADPVIYTTLVDAQNIIFQQDPNLLRSQRPSVAQPFTELAANQTRLAAPLATTAAAMATSTRFINAIAVKLVPGVSAQKVAQRITHWQHLQVYTASQAVNLQLMGSNRLILFQLALFRDILVLIAGIVIGLITYTFTLDKLHEIAMLKLLGAPSGVVYRMILQEALFMGLVGTLVGSALELLIEPYFPRRVVATYGDIAQMLVAMMIVVVLASVLAVRRAMHVDPRSVLGGG</sequence>
<evidence type="ECO:0000256" key="3">
    <source>
        <dbReference type="ARBA" id="ARBA00022475"/>
    </source>
</evidence>
<evidence type="ECO:0000256" key="1">
    <source>
        <dbReference type="ARBA" id="ARBA00004651"/>
    </source>
</evidence>
<feature type="transmembrane region" description="Helical" evidence="7">
    <location>
        <begin position="315"/>
        <end position="341"/>
    </location>
</feature>
<dbReference type="InterPro" id="IPR025857">
    <property type="entry name" value="MacB_PCD"/>
</dbReference>
<feature type="domain" description="ABC3 transporter permease C-terminal" evidence="8">
    <location>
        <begin position="325"/>
        <end position="430"/>
    </location>
</feature>
<keyword evidence="2" id="KW-0813">Transport</keyword>
<dbReference type="Pfam" id="PF02687">
    <property type="entry name" value="FtsX"/>
    <property type="match status" value="1"/>
</dbReference>
<keyword evidence="11" id="KW-1185">Reference proteome</keyword>
<evidence type="ECO:0000313" key="11">
    <source>
        <dbReference type="Proteomes" id="UP000526003"/>
    </source>
</evidence>
<dbReference type="GO" id="GO:0005886">
    <property type="term" value="C:plasma membrane"/>
    <property type="evidence" value="ECO:0007669"/>
    <property type="project" value="UniProtKB-SubCell"/>
</dbReference>
<dbReference type="InterPro" id="IPR003838">
    <property type="entry name" value="ABC3_permease_C"/>
</dbReference>
<keyword evidence="4 7" id="KW-0812">Transmembrane</keyword>
<dbReference type="Pfam" id="PF12704">
    <property type="entry name" value="MacB_PCD"/>
    <property type="match status" value="1"/>
</dbReference>
<name>A0A7X1GJ96_9PSED</name>
<evidence type="ECO:0000256" key="5">
    <source>
        <dbReference type="ARBA" id="ARBA00022989"/>
    </source>
</evidence>
<evidence type="ECO:0000256" key="6">
    <source>
        <dbReference type="ARBA" id="ARBA00023136"/>
    </source>
</evidence>
<dbReference type="InterPro" id="IPR051125">
    <property type="entry name" value="ABC-4/HrtB_transporter"/>
</dbReference>
<dbReference type="Proteomes" id="UP000526003">
    <property type="component" value="Unassembled WGS sequence"/>
</dbReference>
<dbReference type="PANTHER" id="PTHR43738">
    <property type="entry name" value="ABC TRANSPORTER, MEMBRANE PROTEIN"/>
    <property type="match status" value="1"/>
</dbReference>
<comment type="caution">
    <text evidence="10">The sequence shown here is derived from an EMBL/GenBank/DDBJ whole genome shotgun (WGS) entry which is preliminary data.</text>
</comment>